<evidence type="ECO:0000256" key="7">
    <source>
        <dbReference type="ARBA" id="ARBA00022840"/>
    </source>
</evidence>
<dbReference type="EMBL" id="VCMV01000014">
    <property type="protein sequence ID" value="KAB0266990.1"/>
    <property type="molecule type" value="Genomic_DNA"/>
</dbReference>
<keyword evidence="5 10" id="KW-0819">tRNA processing</keyword>
<dbReference type="GO" id="GO:0052381">
    <property type="term" value="F:tRNA dimethylallyltransferase activity"/>
    <property type="evidence" value="ECO:0007669"/>
    <property type="project" value="UniProtKB-UniRule"/>
</dbReference>
<feature type="binding site" evidence="10">
    <location>
        <begin position="59"/>
        <end position="64"/>
    </location>
    <ligand>
        <name>substrate</name>
    </ligand>
</feature>
<feature type="site" description="Interaction with substrate tRNA" evidence="10">
    <location>
        <position position="169"/>
    </location>
</feature>
<evidence type="ECO:0000256" key="2">
    <source>
        <dbReference type="ARBA" id="ARBA00003213"/>
    </source>
</evidence>
<evidence type="ECO:0000256" key="8">
    <source>
        <dbReference type="ARBA" id="ARBA00022842"/>
    </source>
</evidence>
<comment type="caution">
    <text evidence="14">The sequence shown here is derived from an EMBL/GenBank/DDBJ whole genome shotgun (WGS) entry which is preliminary data.</text>
</comment>
<dbReference type="Proteomes" id="UP000325684">
    <property type="component" value="Unassembled WGS sequence"/>
</dbReference>
<evidence type="ECO:0000256" key="12">
    <source>
        <dbReference type="RuleBase" id="RU003784"/>
    </source>
</evidence>
<evidence type="ECO:0000256" key="11">
    <source>
        <dbReference type="RuleBase" id="RU003783"/>
    </source>
</evidence>
<dbReference type="AlphaFoldDB" id="A0A5N3PBA9"/>
<evidence type="ECO:0000256" key="4">
    <source>
        <dbReference type="ARBA" id="ARBA00022679"/>
    </source>
</evidence>
<reference evidence="14 15" key="1">
    <citation type="journal article" date="2019" name="Microorganisms">
        <title>Genome Insights into the Novel Species Microvirga brassicacearum, a Rapeseed Endophyte with Biotechnological Potential.</title>
        <authorList>
            <person name="Jimenez-Gomez A."/>
            <person name="Saati-Santamaria Z."/>
            <person name="Igual J.M."/>
            <person name="Rivas R."/>
            <person name="Mateos P.F."/>
            <person name="Garcia-Fraile P."/>
        </authorList>
    </citation>
    <scope>NUCLEOTIDE SEQUENCE [LARGE SCALE GENOMIC DNA]</scope>
    <source>
        <strain evidence="14 15">CDVBN77</strain>
    </source>
</reference>
<feature type="site" description="Interaction with substrate tRNA" evidence="10">
    <location>
        <position position="147"/>
    </location>
</feature>
<feature type="binding site" evidence="10">
    <location>
        <begin position="57"/>
        <end position="64"/>
    </location>
    <ligand>
        <name>ATP</name>
        <dbReference type="ChEBI" id="CHEBI:30616"/>
    </ligand>
</feature>
<organism evidence="14 15">
    <name type="scientific">Microvirga brassicacearum</name>
    <dbReference type="NCBI Taxonomy" id="2580413"/>
    <lineage>
        <taxon>Bacteria</taxon>
        <taxon>Pseudomonadati</taxon>
        <taxon>Pseudomonadota</taxon>
        <taxon>Alphaproteobacteria</taxon>
        <taxon>Hyphomicrobiales</taxon>
        <taxon>Methylobacteriaceae</taxon>
        <taxon>Microvirga</taxon>
    </lineage>
</organism>
<keyword evidence="6 10" id="KW-0547">Nucleotide-binding</keyword>
<protein>
    <recommendedName>
        <fullName evidence="10">tRNA dimethylallyltransferase</fullName>
        <ecNumber evidence="10">2.5.1.75</ecNumber>
    </recommendedName>
    <alternativeName>
        <fullName evidence="10">Dimethylallyl diphosphate:tRNA dimethylallyltransferase</fullName>
        <shortName evidence="10">DMAPP:tRNA dimethylallyltransferase</shortName>
        <shortName evidence="10">DMATase</shortName>
    </alternativeName>
    <alternativeName>
        <fullName evidence="10">Isopentenyl-diphosphate:tRNA isopentenyltransferase</fullName>
        <shortName evidence="10">IPP transferase</shortName>
        <shortName evidence="10">IPPT</shortName>
        <shortName evidence="10">IPTase</shortName>
    </alternativeName>
</protein>
<evidence type="ECO:0000256" key="5">
    <source>
        <dbReference type="ARBA" id="ARBA00022694"/>
    </source>
</evidence>
<comment type="cofactor">
    <cofactor evidence="1 10">
        <name>Mg(2+)</name>
        <dbReference type="ChEBI" id="CHEBI:18420"/>
    </cofactor>
</comment>
<comment type="catalytic activity">
    <reaction evidence="9 10 11">
        <text>adenosine(37) in tRNA + dimethylallyl diphosphate = N(6)-dimethylallyladenosine(37) in tRNA + diphosphate</text>
        <dbReference type="Rhea" id="RHEA:26482"/>
        <dbReference type="Rhea" id="RHEA-COMP:10162"/>
        <dbReference type="Rhea" id="RHEA-COMP:10375"/>
        <dbReference type="ChEBI" id="CHEBI:33019"/>
        <dbReference type="ChEBI" id="CHEBI:57623"/>
        <dbReference type="ChEBI" id="CHEBI:74411"/>
        <dbReference type="ChEBI" id="CHEBI:74415"/>
        <dbReference type="EC" id="2.5.1.75"/>
    </reaction>
</comment>
<dbReference type="InterPro" id="IPR039657">
    <property type="entry name" value="Dimethylallyltransferase"/>
</dbReference>
<evidence type="ECO:0000256" key="1">
    <source>
        <dbReference type="ARBA" id="ARBA00001946"/>
    </source>
</evidence>
<evidence type="ECO:0000313" key="15">
    <source>
        <dbReference type="Proteomes" id="UP000325684"/>
    </source>
</evidence>
<gene>
    <name evidence="10 14" type="primary">miaA</name>
    <name evidence="14" type="ORF">FEZ63_11175</name>
</gene>
<evidence type="ECO:0000256" key="3">
    <source>
        <dbReference type="ARBA" id="ARBA00005842"/>
    </source>
</evidence>
<comment type="function">
    <text evidence="2 10 12">Catalyzes the transfer of a dimethylallyl group onto the adenine at position 37 in tRNAs that read codons beginning with uridine, leading to the formation of N6-(dimethylallyl)adenosine (i(6)A).</text>
</comment>
<comment type="similarity">
    <text evidence="3 10 13">Belongs to the IPP transferase family.</text>
</comment>
<dbReference type="OrthoDB" id="9776390at2"/>
<dbReference type="InterPro" id="IPR018022">
    <property type="entry name" value="IPT"/>
</dbReference>
<proteinExistence type="inferred from homology"/>
<feature type="region of interest" description="Interaction with substrate tRNA" evidence="10">
    <location>
        <begin position="82"/>
        <end position="85"/>
    </location>
</feature>
<accession>A0A5N3PBA9</accession>
<dbReference type="Gene3D" id="3.40.50.300">
    <property type="entry name" value="P-loop containing nucleotide triphosphate hydrolases"/>
    <property type="match status" value="1"/>
</dbReference>
<dbReference type="GO" id="GO:0005524">
    <property type="term" value="F:ATP binding"/>
    <property type="evidence" value="ECO:0007669"/>
    <property type="project" value="UniProtKB-UniRule"/>
</dbReference>
<sequence length="360" mass="40022">MLRFLSERLCGPCDERVRQGPPGRVGNERRDHEILRRCHRGDRFVSDLEIGAILIAGPTASGKSALAIRLAKALGGVVINADSMQVYGDLRIITARPTPEDEAEVPHRLFGQVDASVNFSVGRYVTDAVSMLEECGTARIPIFVGGTGLYFKALTEGLSDMPTVPDEVREHIRRESEGLETPDLHRLLSERDPQTASRLRPSDRLRIQRALEVVAATGRSLASFHGARRPGPLADRRAVKLFLSPERDELRKRIDERFVTMMETGAIEEVRALGARRLDPMLPAMRAHGVPGLLAHLRGEISLDEAIAQGQGDTRRYSKRQFTWFRHQLADWEWVAPEAAYASVMRALNVPPGRSTSGRT</sequence>
<dbReference type="HAMAP" id="MF_00185">
    <property type="entry name" value="IPP_trans"/>
    <property type="match status" value="1"/>
</dbReference>
<name>A0A5N3PBA9_9HYPH</name>
<evidence type="ECO:0000256" key="10">
    <source>
        <dbReference type="HAMAP-Rule" id="MF_00185"/>
    </source>
</evidence>
<keyword evidence="7 10" id="KW-0067">ATP-binding</keyword>
<comment type="subunit">
    <text evidence="10">Monomer.</text>
</comment>
<comment type="caution">
    <text evidence="10">Lacks conserved residue(s) required for the propagation of feature annotation.</text>
</comment>
<dbReference type="SUPFAM" id="SSF52540">
    <property type="entry name" value="P-loop containing nucleoside triphosphate hydrolases"/>
    <property type="match status" value="2"/>
</dbReference>
<keyword evidence="4 10" id="KW-0808">Transferase</keyword>
<keyword evidence="15" id="KW-1185">Reference proteome</keyword>
<dbReference type="Pfam" id="PF01715">
    <property type="entry name" value="IPPT"/>
    <property type="match status" value="1"/>
</dbReference>
<dbReference type="PANTHER" id="PTHR11088">
    <property type="entry name" value="TRNA DIMETHYLALLYLTRANSFERASE"/>
    <property type="match status" value="1"/>
</dbReference>
<dbReference type="InterPro" id="IPR027417">
    <property type="entry name" value="P-loop_NTPase"/>
</dbReference>
<dbReference type="GO" id="GO:0006400">
    <property type="term" value="P:tRNA modification"/>
    <property type="evidence" value="ECO:0007669"/>
    <property type="project" value="TreeGrafter"/>
</dbReference>
<evidence type="ECO:0000256" key="9">
    <source>
        <dbReference type="ARBA" id="ARBA00049563"/>
    </source>
</evidence>
<evidence type="ECO:0000313" key="14">
    <source>
        <dbReference type="EMBL" id="KAB0266990.1"/>
    </source>
</evidence>
<evidence type="ECO:0000256" key="6">
    <source>
        <dbReference type="ARBA" id="ARBA00022741"/>
    </source>
</evidence>
<keyword evidence="8 10" id="KW-0460">Magnesium</keyword>
<dbReference type="EC" id="2.5.1.75" evidence="10"/>
<dbReference type="PANTHER" id="PTHR11088:SF60">
    <property type="entry name" value="TRNA DIMETHYLALLYLTRANSFERASE"/>
    <property type="match status" value="1"/>
</dbReference>
<evidence type="ECO:0000256" key="13">
    <source>
        <dbReference type="RuleBase" id="RU003785"/>
    </source>
</evidence>
<dbReference type="Gene3D" id="1.10.20.140">
    <property type="match status" value="1"/>
</dbReference>
<dbReference type="NCBIfam" id="TIGR00174">
    <property type="entry name" value="miaA"/>
    <property type="match status" value="1"/>
</dbReference>